<reference evidence="1" key="1">
    <citation type="submission" date="2018-07" db="EMBL/GenBank/DDBJ databases">
        <title>Annotation of Aphanomyces astaci genome assembly.</title>
        <authorList>
            <person name="Studholme D.J."/>
        </authorList>
    </citation>
    <scope>NUCLEOTIDE SEQUENCE [LARGE SCALE GENOMIC DNA]</scope>
    <source>
        <strain evidence="1">Pc</strain>
    </source>
</reference>
<feature type="non-terminal residue" evidence="1">
    <location>
        <position position="102"/>
    </location>
</feature>
<name>A0A3R7VZN1_APHAT</name>
<sequence>MESASTRQLEAETGIPNSNLARWKQQADAILNFEGNMKHLHGAGRPNCIPDSDGLEIFMHKRRDAEKALTCTHLVNFLKRNKDWLERYVANKTSGYKSLLKL</sequence>
<evidence type="ECO:0000313" key="1">
    <source>
        <dbReference type="EMBL" id="RQM10758.1"/>
    </source>
</evidence>
<comment type="caution">
    <text evidence="1">The sequence shown here is derived from an EMBL/GenBank/DDBJ whole genome shotgun (WGS) entry which is preliminary data.</text>
</comment>
<dbReference type="EMBL" id="MZMZ02006086">
    <property type="protein sequence ID" value="RQM10758.1"/>
    <property type="molecule type" value="Genomic_DNA"/>
</dbReference>
<evidence type="ECO:0000313" key="2">
    <source>
        <dbReference type="Proteomes" id="UP000284702"/>
    </source>
</evidence>
<dbReference type="AlphaFoldDB" id="A0A3R7VZN1"/>
<keyword evidence="2" id="KW-1185">Reference proteome</keyword>
<accession>A0A3R7VZN1</accession>
<proteinExistence type="predicted"/>
<dbReference type="Proteomes" id="UP000284702">
    <property type="component" value="Unassembled WGS sequence"/>
</dbReference>
<gene>
    <name evidence="1" type="ORF">B5M09_014026</name>
</gene>
<organism evidence="1 2">
    <name type="scientific">Aphanomyces astaci</name>
    <name type="common">Crayfish plague agent</name>
    <dbReference type="NCBI Taxonomy" id="112090"/>
    <lineage>
        <taxon>Eukaryota</taxon>
        <taxon>Sar</taxon>
        <taxon>Stramenopiles</taxon>
        <taxon>Oomycota</taxon>
        <taxon>Saprolegniomycetes</taxon>
        <taxon>Saprolegniales</taxon>
        <taxon>Verrucalvaceae</taxon>
        <taxon>Aphanomyces</taxon>
    </lineage>
</organism>
<protein>
    <submittedName>
        <fullName evidence="1">Uncharacterized protein</fullName>
    </submittedName>
</protein>